<dbReference type="EMBL" id="CAJVCH010108015">
    <property type="protein sequence ID" value="CAG7724294.1"/>
    <property type="molecule type" value="Genomic_DNA"/>
</dbReference>
<dbReference type="AlphaFoldDB" id="A0A8J2NXV3"/>
<dbReference type="PANTHER" id="PTHR18966">
    <property type="entry name" value="IONOTROPIC GLUTAMATE RECEPTOR"/>
    <property type="match status" value="1"/>
</dbReference>
<gene>
    <name evidence="2" type="ORF">AFUS01_LOCUS13327</name>
</gene>
<reference evidence="2" key="1">
    <citation type="submission" date="2021-06" db="EMBL/GenBank/DDBJ databases">
        <authorList>
            <person name="Hodson N. C."/>
            <person name="Mongue J. A."/>
            <person name="Jaron S. K."/>
        </authorList>
    </citation>
    <scope>NUCLEOTIDE SEQUENCE</scope>
</reference>
<keyword evidence="1" id="KW-0812">Transmembrane</keyword>
<organism evidence="2 3">
    <name type="scientific">Allacma fusca</name>
    <dbReference type="NCBI Taxonomy" id="39272"/>
    <lineage>
        <taxon>Eukaryota</taxon>
        <taxon>Metazoa</taxon>
        <taxon>Ecdysozoa</taxon>
        <taxon>Arthropoda</taxon>
        <taxon>Hexapoda</taxon>
        <taxon>Collembola</taxon>
        <taxon>Symphypleona</taxon>
        <taxon>Sminthuridae</taxon>
        <taxon>Allacma</taxon>
    </lineage>
</organism>
<feature type="transmembrane region" description="Helical" evidence="1">
    <location>
        <begin position="126"/>
        <end position="146"/>
    </location>
</feature>
<evidence type="ECO:0000256" key="1">
    <source>
        <dbReference type="SAM" id="Phobius"/>
    </source>
</evidence>
<evidence type="ECO:0000313" key="2">
    <source>
        <dbReference type="EMBL" id="CAG7724294.1"/>
    </source>
</evidence>
<accession>A0A8J2NXV3</accession>
<evidence type="ECO:0000313" key="3">
    <source>
        <dbReference type="Proteomes" id="UP000708208"/>
    </source>
</evidence>
<dbReference type="InterPro" id="IPR015683">
    <property type="entry name" value="Ionotropic_Glu_rcpt"/>
</dbReference>
<keyword evidence="1" id="KW-0472">Membrane</keyword>
<sequence length="348" mass="39748">MYDHMRQFPVTNVSEGVAAVRDGKLDALIYDGPVLQYEVLQDANGTCQLLIEGSWYAHTGYGLAFPRHSKYLQLFNKNLMEYKESGDLERLKRFYFTGPCSLAQRDPNNMGSPSAGTSNQLALEQFHSAFLLLVCGIIFACLLLGIEHLYSKCVRRHCVDRPPSCFTLLSQNMGRPFDFPYGSGPIYEPRRFRNGLPVEKYARECKDPFCRTNLLRTEHHLKMALLRCHQLENRLRLYVVDNNRRHATPGLGLSTVPVFDTHTCACRRKRRSKSSSCWPGGTRHQMTFSELSVSAMISPRDFGGRNHIDTSSFTTEALESSSQSMAFKYREHLYRPRLTEIAEIETVL</sequence>
<name>A0A8J2NXV3_9HEXA</name>
<dbReference type="Proteomes" id="UP000708208">
    <property type="component" value="Unassembled WGS sequence"/>
</dbReference>
<proteinExistence type="predicted"/>
<protein>
    <submittedName>
        <fullName evidence="2">Uncharacterized protein</fullName>
    </submittedName>
</protein>
<keyword evidence="1" id="KW-1133">Transmembrane helix</keyword>
<comment type="caution">
    <text evidence="2">The sequence shown here is derived from an EMBL/GenBank/DDBJ whole genome shotgun (WGS) entry which is preliminary data.</text>
</comment>
<keyword evidence="3" id="KW-1185">Reference proteome</keyword>
<dbReference type="OrthoDB" id="5984008at2759"/>